<dbReference type="Pfam" id="PF23728">
    <property type="entry name" value="Tubby_C_like"/>
    <property type="match status" value="1"/>
</dbReference>
<proteinExistence type="predicted"/>
<dbReference type="RefSeq" id="WP_251943899.1">
    <property type="nucleotide sequence ID" value="NZ_CP128355.1"/>
</dbReference>
<evidence type="ECO:0000313" key="2">
    <source>
        <dbReference type="EMBL" id="XAF71541.1"/>
    </source>
</evidence>
<protein>
    <recommendedName>
        <fullName evidence="1">Tubby C-terminal domain-containing protein</fullName>
    </recommendedName>
</protein>
<dbReference type="Proteomes" id="UP001436297">
    <property type="component" value="Chromosome"/>
</dbReference>
<feature type="domain" description="Tubby C-terminal" evidence="1">
    <location>
        <begin position="4"/>
        <end position="171"/>
    </location>
</feature>
<name>A0ABZ3EFF8_9STAP</name>
<gene>
    <name evidence="2" type="ORF">QQM35_01900</name>
</gene>
<accession>A0ABZ3EFF8</accession>
<reference evidence="2 3" key="1">
    <citation type="journal article" date="2024" name="Pathogens">
        <title>Staphylococcus hsinchuensis sp. nov., Isolated from Soymilk.</title>
        <authorList>
            <person name="Wang Y.T."/>
            <person name="Lin Y.C."/>
            <person name="Hsieh Y.H."/>
            <person name="Lin Y.T."/>
            <person name="Hamada M."/>
            <person name="Chen C.C."/>
            <person name="Liou J.S."/>
            <person name="Lee A.Y."/>
            <person name="Zhang W.L."/>
            <person name="Chen Y.T."/>
            <person name="Huang C.H."/>
        </authorList>
    </citation>
    <scope>NUCLEOTIDE SEQUENCE [LARGE SCALE GENOMIC DNA]</scope>
    <source>
        <strain evidence="2 3">H164</strain>
    </source>
</reference>
<evidence type="ECO:0000259" key="1">
    <source>
        <dbReference type="Pfam" id="PF23728"/>
    </source>
</evidence>
<keyword evidence="3" id="KW-1185">Reference proteome</keyword>
<dbReference type="InterPro" id="IPR056944">
    <property type="entry name" value="Tubby_C-like"/>
</dbReference>
<sequence>MVRFYFKENFFNASKSTIDVFNENDEAVYKMQLFYTSATQEAFAIFGGKGKQNFEITDGHDTYRITQEKAISGKIKTPFKTVWDVDKNGNKFGVFRTKMGLKPTMLFEGSQGDTLKFQSGFISRSVSVNDGRNEIMNTKSQRFKIASRHDIDIHTDEYHPAMLIMLFQVFYEFQEQQRRKSS</sequence>
<organism evidence="2 3">
    <name type="scientific">Staphylococcus hsinchuensis</name>
    <dbReference type="NCBI Taxonomy" id="3051183"/>
    <lineage>
        <taxon>Bacteria</taxon>
        <taxon>Bacillati</taxon>
        <taxon>Bacillota</taxon>
        <taxon>Bacilli</taxon>
        <taxon>Bacillales</taxon>
        <taxon>Staphylococcaceae</taxon>
        <taxon>Staphylococcus</taxon>
    </lineage>
</organism>
<dbReference type="EMBL" id="CP128355">
    <property type="protein sequence ID" value="XAF71541.1"/>
    <property type="molecule type" value="Genomic_DNA"/>
</dbReference>
<evidence type="ECO:0000313" key="3">
    <source>
        <dbReference type="Proteomes" id="UP001436297"/>
    </source>
</evidence>